<dbReference type="EMBL" id="BK015974">
    <property type="protein sequence ID" value="DAF87978.1"/>
    <property type="molecule type" value="Genomic_DNA"/>
</dbReference>
<name>A0A8S5U0N6_9CAUD</name>
<accession>A0A8S5U0N6</accession>
<reference evidence="1" key="1">
    <citation type="journal article" date="2021" name="Proc. Natl. Acad. Sci. U.S.A.">
        <title>A Catalog of Tens of Thousands of Viruses from Human Metagenomes Reveals Hidden Associations with Chronic Diseases.</title>
        <authorList>
            <person name="Tisza M.J."/>
            <person name="Buck C.B."/>
        </authorList>
    </citation>
    <scope>NUCLEOTIDE SEQUENCE</scope>
    <source>
        <strain evidence="1">CtNEy24</strain>
    </source>
</reference>
<sequence>MEGGSQNIAPFLYTDKIVELLDKALDWGIGEFDFWDMTLAELERLLKSKQRRQKNELQEKAFFDYRLAQLIGVSVGRIYDSKCSLPPLEDAYPAIFDREKLQEEKQAQTDELSALRFR</sequence>
<evidence type="ECO:0000313" key="1">
    <source>
        <dbReference type="EMBL" id="DAF87978.1"/>
    </source>
</evidence>
<protein>
    <submittedName>
        <fullName evidence="1">Uncharacterized protein</fullName>
    </submittedName>
</protein>
<proteinExistence type="predicted"/>
<organism evidence="1">
    <name type="scientific">Siphoviridae sp. ctNEy24</name>
    <dbReference type="NCBI Taxonomy" id="2825466"/>
    <lineage>
        <taxon>Viruses</taxon>
        <taxon>Duplodnaviria</taxon>
        <taxon>Heunggongvirae</taxon>
        <taxon>Uroviricota</taxon>
        <taxon>Caudoviricetes</taxon>
    </lineage>
</organism>